<dbReference type="Pfam" id="PF13558">
    <property type="entry name" value="SbcC_Walker_B"/>
    <property type="match status" value="1"/>
</dbReference>
<feature type="coiled-coil region" evidence="14">
    <location>
        <begin position="1028"/>
        <end position="1113"/>
    </location>
</feature>
<keyword evidence="8" id="KW-0378">Hydrolase</keyword>
<feature type="coiled-coil region" evidence="14">
    <location>
        <begin position="744"/>
        <end position="809"/>
    </location>
</feature>
<keyword evidence="11" id="KW-0234">DNA repair</keyword>
<keyword evidence="10 14" id="KW-0175">Coiled coil</keyword>
<keyword evidence="7" id="KW-0227">DNA damage</keyword>
<feature type="region of interest" description="Disordered" evidence="15">
    <location>
        <begin position="587"/>
        <end position="624"/>
    </location>
</feature>
<evidence type="ECO:0000256" key="4">
    <source>
        <dbReference type="ARBA" id="ARBA00009439"/>
    </source>
</evidence>
<dbReference type="Proteomes" id="UP001287286">
    <property type="component" value="Unassembled WGS sequence"/>
</dbReference>
<organism evidence="17 18">
    <name type="scientific">Purpureocillium lilacinum</name>
    <name type="common">Paecilomyces lilacinus</name>
    <dbReference type="NCBI Taxonomy" id="33203"/>
    <lineage>
        <taxon>Eukaryota</taxon>
        <taxon>Fungi</taxon>
        <taxon>Dikarya</taxon>
        <taxon>Ascomycota</taxon>
        <taxon>Pezizomycotina</taxon>
        <taxon>Sordariomycetes</taxon>
        <taxon>Hypocreomycetidae</taxon>
        <taxon>Hypocreales</taxon>
        <taxon>Ophiocordycipitaceae</taxon>
        <taxon>Purpureocillium</taxon>
    </lineage>
</organism>
<evidence type="ECO:0000256" key="11">
    <source>
        <dbReference type="ARBA" id="ARBA00023204"/>
    </source>
</evidence>
<evidence type="ECO:0000256" key="13">
    <source>
        <dbReference type="ARBA" id="ARBA00049360"/>
    </source>
</evidence>
<feature type="compositionally biased region" description="Basic and acidic residues" evidence="15">
    <location>
        <begin position="346"/>
        <end position="356"/>
    </location>
</feature>
<evidence type="ECO:0000256" key="1">
    <source>
        <dbReference type="ARBA" id="ARBA00001947"/>
    </source>
</evidence>
<dbReference type="Pfam" id="PF13476">
    <property type="entry name" value="AAA_23"/>
    <property type="match status" value="1"/>
</dbReference>
<evidence type="ECO:0000256" key="9">
    <source>
        <dbReference type="ARBA" id="ARBA00022833"/>
    </source>
</evidence>
<feature type="coiled-coil region" evidence="14">
    <location>
        <begin position="187"/>
        <end position="332"/>
    </location>
</feature>
<comment type="caution">
    <text evidence="17">The sequence shown here is derived from an EMBL/GenBank/DDBJ whole genome shotgun (WGS) entry which is preliminary data.</text>
</comment>
<dbReference type="InterPro" id="IPR004584">
    <property type="entry name" value="Rad50_eukaryotes"/>
</dbReference>
<feature type="coiled-coil region" evidence="14">
    <location>
        <begin position="393"/>
        <end position="420"/>
    </location>
</feature>
<evidence type="ECO:0000256" key="14">
    <source>
        <dbReference type="SAM" id="Coils"/>
    </source>
</evidence>
<reference evidence="17 18" key="1">
    <citation type="journal article" date="2024" name="Microbiol. Resour. Announc.">
        <title>Genome annotations for the ascomycete fungi Trichoderma harzianum, Trichoderma aggressivum, and Purpureocillium lilacinum.</title>
        <authorList>
            <person name="Beijen E.P.W."/>
            <person name="Ohm R.A."/>
        </authorList>
    </citation>
    <scope>NUCLEOTIDE SEQUENCE [LARGE SCALE GENOMIC DNA]</scope>
    <source>
        <strain evidence="17 18">CBS 150709</strain>
    </source>
</reference>
<evidence type="ECO:0000256" key="7">
    <source>
        <dbReference type="ARBA" id="ARBA00022763"/>
    </source>
</evidence>
<dbReference type="InterPro" id="IPR027417">
    <property type="entry name" value="P-loop_NTPase"/>
</dbReference>
<name>A0ABR0C6K9_PURLI</name>
<dbReference type="NCBIfam" id="TIGR00606">
    <property type="entry name" value="rad50"/>
    <property type="match status" value="1"/>
</dbReference>
<evidence type="ECO:0000256" key="3">
    <source>
        <dbReference type="ARBA" id="ARBA00004286"/>
    </source>
</evidence>
<keyword evidence="5" id="KW-0158">Chromosome</keyword>
<feature type="domain" description="Rad50/SbcC-type AAA" evidence="16">
    <location>
        <begin position="6"/>
        <end position="239"/>
    </location>
</feature>
<dbReference type="PANTHER" id="PTHR18867:SF12">
    <property type="entry name" value="DNA REPAIR PROTEIN RAD50"/>
    <property type="match status" value="1"/>
</dbReference>
<evidence type="ECO:0000259" key="16">
    <source>
        <dbReference type="Pfam" id="PF13476"/>
    </source>
</evidence>
<proteinExistence type="inferred from homology"/>
<keyword evidence="9" id="KW-0862">Zinc</keyword>
<feature type="coiled-coil region" evidence="14">
    <location>
        <begin position="843"/>
        <end position="901"/>
    </location>
</feature>
<dbReference type="Gene3D" id="3.40.50.300">
    <property type="entry name" value="P-loop containing nucleotide triphosphate hydrolases"/>
    <property type="match status" value="2"/>
</dbReference>
<evidence type="ECO:0000313" key="17">
    <source>
        <dbReference type="EMBL" id="KAK4091794.1"/>
    </source>
</evidence>
<evidence type="ECO:0000256" key="10">
    <source>
        <dbReference type="ARBA" id="ARBA00023054"/>
    </source>
</evidence>
<evidence type="ECO:0000256" key="6">
    <source>
        <dbReference type="ARBA" id="ARBA00022723"/>
    </source>
</evidence>
<evidence type="ECO:0000256" key="8">
    <source>
        <dbReference type="ARBA" id="ARBA00022801"/>
    </source>
</evidence>
<comment type="catalytic activity">
    <reaction evidence="13">
        <text>ATP + H2O = ADP + phosphate + H(+)</text>
        <dbReference type="Rhea" id="RHEA:13065"/>
        <dbReference type="ChEBI" id="CHEBI:15377"/>
        <dbReference type="ChEBI" id="CHEBI:15378"/>
        <dbReference type="ChEBI" id="CHEBI:30616"/>
        <dbReference type="ChEBI" id="CHEBI:43474"/>
        <dbReference type="ChEBI" id="CHEBI:456216"/>
    </reaction>
</comment>
<dbReference type="EMBL" id="JAWRVI010000010">
    <property type="protein sequence ID" value="KAK4091794.1"/>
    <property type="molecule type" value="Genomic_DNA"/>
</dbReference>
<feature type="compositionally biased region" description="Basic and acidic residues" evidence="15">
    <location>
        <begin position="588"/>
        <end position="624"/>
    </location>
</feature>
<dbReference type="PANTHER" id="PTHR18867">
    <property type="entry name" value="RAD50"/>
    <property type="match status" value="1"/>
</dbReference>
<gene>
    <name evidence="17" type="ORF">Purlil1_3633</name>
</gene>
<comment type="similarity">
    <text evidence="4">Belongs to the SMC family. RAD50 subfamily.</text>
</comment>
<sequence length="1307" mass="149856">MSRIDKLSISGVRSFSPAVREAIQFNTPLTLIVGYNGSGKTTIIECLKYATTGELPPNSKGGAFIHDPKLCGEKEVMAQVKLQFRSINDRQHVATRSMQLTVKKTTRSQKTLDCSLVVVNNGERTTTSTRQAQLDEMIPERLGVSPAILDAVIFCHQDESLWPLSEPAALKKRFDEIFEALKYTKAIDNLKVLRKKQMEQLGKLQNDEAHNKVNKDRGERAEKRMTGLQAEIEEARDKCEGLSTEMQDTQDKIKQKYEQANSFLQIVQNLSNKREQLEYRQDAVDELKQTFDELREDDTSLEESLAQYEESMERQRDEEQQNRTQYNDLQKELADSRKSLSAKLSEQGKHQSDKDKYERQLKARVDMVQDAAQTHELRGYDGDLTEQDVKSFNDKIQKLLADRKRDLERLQKENAAEVDKATAQITDLEGRKAARTQDRVSAKQRMNAIDKRTQILQNEAGLINVDEGAKAILDGQLEEVGTKLQRAQQDFEKANWDKQIADENSNLWQQEKENEKLGQELVECTRLASERAQLDFRKKEVADRKRKLETLASTWRPKLSAIVGENWEPETLEPKFQSLLAKQSKSLQDARKKRDQAREKQQKVEYRLKTAKESQDSKSQDATERKQEVLAALRKVRDGAVIEDFSEEVTAVEQQVEDLRNELSLFDALVDYYSKCKRMLETKKRCLLCDRHFDDSQSASLDRLSKKIDKHLDPKGRGEVQTDYKEALASLESLRAVRASYDTYERLSTEVPKLRDEYKAIQAEHDALERQVEELESAVSSEEEKHRDMEELSKTVTNISQTIKDIQESEGQVERIMSQQSAGAVSRSAEEIHEAQAAIAEQMRGLKSRIAKLTSDRQRMKDQINGLELERSELNNKIGRAAGQLEKKKDLLAQIQSLKDDHTAQREIIQRADEDLESLEPSITEARSVRDETLRHGRQKEQVIIDERDAIANSVSEIKMLDSDIADYIDRGGPSNLASNQRAIAALEKSISNTEKDITDVTVRTNKLKQDIANGDRKKKNISDNLNYRKHLRTLEVLRKDIAELEDRNAHEDYERLQAEARSLENHSNRLFAERGSVMGTMKTKDEELGRLLQEWEMDYKDAKQKYRESHIRVETTKAAIEDLAQCGAAVDKAVMQFHSLKMAEVNRIAGELWQSTYQGTDIDTILIRSDNESSTGKRNYNYRLCMVKQDTEMDMRGRCSAGQKVLASIIIRLALAESFGVNCGLIALDEPTTNLDRDNIKSLAESLHMIIKTRQAQSNFQLIVITHDEDFLRHMRCSDFCDSFFRVKRDERQNSVIVRESITKIF</sequence>
<accession>A0ABR0C6K9</accession>
<evidence type="ECO:0000256" key="15">
    <source>
        <dbReference type="SAM" id="MobiDB-lite"/>
    </source>
</evidence>
<protein>
    <recommendedName>
        <fullName evidence="16">Rad50/SbcC-type AAA domain-containing protein</fullName>
    </recommendedName>
</protein>
<evidence type="ECO:0000256" key="2">
    <source>
        <dbReference type="ARBA" id="ARBA00004123"/>
    </source>
</evidence>
<evidence type="ECO:0000256" key="12">
    <source>
        <dbReference type="ARBA" id="ARBA00023242"/>
    </source>
</evidence>
<evidence type="ECO:0000313" key="18">
    <source>
        <dbReference type="Proteomes" id="UP001287286"/>
    </source>
</evidence>
<feature type="region of interest" description="Disordered" evidence="15">
    <location>
        <begin position="336"/>
        <end position="356"/>
    </location>
</feature>
<evidence type="ECO:0000256" key="5">
    <source>
        <dbReference type="ARBA" id="ARBA00022454"/>
    </source>
</evidence>
<keyword evidence="6" id="KW-0479">Metal-binding</keyword>
<keyword evidence="18" id="KW-1185">Reference proteome</keyword>
<dbReference type="Gene3D" id="1.10.287.1490">
    <property type="match status" value="1"/>
</dbReference>
<comment type="subcellular location">
    <subcellularLocation>
        <location evidence="3">Chromosome</location>
    </subcellularLocation>
    <subcellularLocation>
        <location evidence="2">Nucleus</location>
    </subcellularLocation>
</comment>
<feature type="coiled-coil region" evidence="14">
    <location>
        <begin position="484"/>
        <end position="520"/>
    </location>
</feature>
<dbReference type="InterPro" id="IPR038729">
    <property type="entry name" value="Rad50/SbcC_AAA"/>
</dbReference>
<comment type="cofactor">
    <cofactor evidence="1">
        <name>Zn(2+)</name>
        <dbReference type="ChEBI" id="CHEBI:29105"/>
    </cofactor>
</comment>
<keyword evidence="12" id="KW-0539">Nucleus</keyword>
<dbReference type="SUPFAM" id="SSF52540">
    <property type="entry name" value="P-loop containing nucleoside triphosphate hydrolases"/>
    <property type="match status" value="1"/>
</dbReference>